<dbReference type="RefSeq" id="XP_067080588.1">
    <property type="nucleotide sequence ID" value="XM_067224487.1"/>
</dbReference>
<evidence type="ECO:0000256" key="2">
    <source>
        <dbReference type="SAM" id="MobiDB-lite"/>
    </source>
</evidence>
<accession>A0A1G4IC01</accession>
<dbReference type="PANTHER" id="PTHR23159:SF31">
    <property type="entry name" value="CENTROSOME-ASSOCIATED PROTEIN CEP250 ISOFORM X1"/>
    <property type="match status" value="1"/>
</dbReference>
<feature type="compositionally biased region" description="Polar residues" evidence="2">
    <location>
        <begin position="97"/>
        <end position="117"/>
    </location>
</feature>
<feature type="compositionally biased region" description="Polar residues" evidence="2">
    <location>
        <begin position="755"/>
        <end position="767"/>
    </location>
</feature>
<name>A0A1G4IC01_TRYEQ</name>
<feature type="coiled-coil region" evidence="1">
    <location>
        <begin position="802"/>
        <end position="843"/>
    </location>
</feature>
<dbReference type="VEuPathDB" id="TriTrypDB:TEOVI_000121300"/>
<keyword evidence="4" id="KW-1185">Reference proteome</keyword>
<feature type="coiled-coil region" evidence="1">
    <location>
        <begin position="626"/>
        <end position="687"/>
    </location>
</feature>
<reference evidence="3" key="1">
    <citation type="submission" date="2016-09" db="EMBL/GenBank/DDBJ databases">
        <authorList>
            <person name="Hebert L."/>
            <person name="Moumen B."/>
        </authorList>
    </citation>
    <scope>NUCLEOTIDE SEQUENCE [LARGE SCALE GENOMIC DNA]</scope>
    <source>
        <strain evidence="3">OVI</strain>
    </source>
</reference>
<dbReference type="Proteomes" id="UP000195570">
    <property type="component" value="Unassembled WGS sequence"/>
</dbReference>
<evidence type="ECO:0000313" key="3">
    <source>
        <dbReference type="EMBL" id="SCU69647.1"/>
    </source>
</evidence>
<feature type="region of interest" description="Disordered" evidence="2">
    <location>
        <begin position="84"/>
        <end position="155"/>
    </location>
</feature>
<dbReference type="EMBL" id="CZPT02001265">
    <property type="protein sequence ID" value="SCU69647.1"/>
    <property type="molecule type" value="Genomic_DNA"/>
</dbReference>
<organism evidence="3 4">
    <name type="scientific">Trypanosoma equiperdum</name>
    <dbReference type="NCBI Taxonomy" id="5694"/>
    <lineage>
        <taxon>Eukaryota</taxon>
        <taxon>Discoba</taxon>
        <taxon>Euglenozoa</taxon>
        <taxon>Kinetoplastea</taxon>
        <taxon>Metakinetoplastina</taxon>
        <taxon>Trypanosomatida</taxon>
        <taxon>Trypanosomatidae</taxon>
        <taxon>Trypanosoma</taxon>
    </lineage>
</organism>
<dbReference type="GeneID" id="92375153"/>
<feature type="region of interest" description="Disordered" evidence="2">
    <location>
        <begin position="503"/>
        <end position="522"/>
    </location>
</feature>
<feature type="coiled-coil region" evidence="1">
    <location>
        <begin position="885"/>
        <end position="919"/>
    </location>
</feature>
<dbReference type="PANTHER" id="PTHR23159">
    <property type="entry name" value="CENTROSOMAL PROTEIN 2"/>
    <property type="match status" value="1"/>
</dbReference>
<comment type="caution">
    <text evidence="3">The sequence shown here is derived from an EMBL/GenBank/DDBJ whole genome shotgun (WGS) entry which is preliminary data.</text>
</comment>
<gene>
    <name evidence="3" type="ORF">TEOVI_000121300</name>
</gene>
<dbReference type="AlphaFoldDB" id="A0A1G4IC01"/>
<proteinExistence type="predicted"/>
<sequence>MSTRCAQQRDGMSLRCRSGRRGFHILDGPDTCRRSGVGTRGSRTPDTKSSPISARRAFSCVGIRTRSPNSCMGTRRRLTRDVMPRSCRTPSPRARSQRQQACRGQNHWTPERNSTCGNVKDDNAGNNNSDNSIVSASTADIANDPKGEPGVAVKKREENLTLKDVEELRRRREQLRYGVDTSLSRITELQLLTQSFRSGQRNTTGEGSNSLSATAVSAAAVGDGATGSVDNDEMTARPTFAEDYDTTSGKEEALLFLHAAEEEYIEFRLQLTLANAALSAVPQSLWADIRRFRQPPPAVAAVMDAMLILLGFPRIRRMRLSFGSGGWPSLPQQLIRCEPLTAYLNIAELTGRDSQINGCSPLEELEQFLRQWTHLRVSRVHPTLGPLHQWVKAMLDASRAAGRLKTLRDASRAADITPVTDRVALLRELEENEEYVQLAQEEIRAIDALVADVAAAGAKGHYRTSLNPGSLYSPRGSVAGGIRETGELAEKVGGAAAGRFGAARTSGKEVSRNRRLQNSCPTAPRFGAKAALAAGGLGSLKADPARPTLSFKACMSSFNQVEQGPRSLRERFERLKTSSLCHSPRVGPGSHLEGSTARDGLGCSTEVVNSIGGVSLLGTTRVFRDREKLLLRVHQLEEQLSDICSNQPGEVELVLMRDELAATQDEVNKLRKERDELQQRLKRYEAYDGPPSPRRSIARRLNHNIANTDEDASTAIASGEIMTIMALEQQLRAAHTRIQHLESVMMGATSDDGTRCTSASGSGNESPETPYDSTVRPCNLAASNLGHNASSLGEMVFLQRRLDDMQQSLEVQQCAVSEAEERLNNEMHAKNEAQQLVRQLQAELRSVWQKLEITEYQLKLALEGSHCHRSCMDGNNLGTEFIRDLQRQRQREAICEGEIERLRMQLREQKERSAEGRRRRLEIRRVRTALLLKLENALSEALRQHEG</sequence>
<keyword evidence="1" id="KW-0175">Coiled coil</keyword>
<dbReference type="Gene3D" id="1.20.920.20">
    <property type="match status" value="1"/>
</dbReference>
<protein>
    <submittedName>
        <fullName evidence="3">Uncharacterized protein</fullName>
    </submittedName>
</protein>
<evidence type="ECO:0000313" key="4">
    <source>
        <dbReference type="Proteomes" id="UP000195570"/>
    </source>
</evidence>
<evidence type="ECO:0000256" key="1">
    <source>
        <dbReference type="SAM" id="Coils"/>
    </source>
</evidence>
<feature type="region of interest" description="Disordered" evidence="2">
    <location>
        <begin position="749"/>
        <end position="773"/>
    </location>
</feature>